<feature type="transmembrane region" description="Helical" evidence="1">
    <location>
        <begin position="223"/>
        <end position="242"/>
    </location>
</feature>
<dbReference type="InterPro" id="IPR019169">
    <property type="entry name" value="Transmembrane_26"/>
</dbReference>
<keyword evidence="1" id="KW-0472">Membrane</keyword>
<evidence type="ECO:0000313" key="3">
    <source>
        <dbReference type="EMBL" id="CAF0858208.1"/>
    </source>
</evidence>
<organism evidence="2 5">
    <name type="scientific">Adineta ricciae</name>
    <name type="common">Rotifer</name>
    <dbReference type="NCBI Taxonomy" id="249248"/>
    <lineage>
        <taxon>Eukaryota</taxon>
        <taxon>Metazoa</taxon>
        <taxon>Spiralia</taxon>
        <taxon>Gnathifera</taxon>
        <taxon>Rotifera</taxon>
        <taxon>Eurotatoria</taxon>
        <taxon>Bdelloidea</taxon>
        <taxon>Adinetida</taxon>
        <taxon>Adinetidae</taxon>
        <taxon>Adineta</taxon>
    </lineage>
</organism>
<proteinExistence type="predicted"/>
<evidence type="ECO:0000313" key="5">
    <source>
        <dbReference type="Proteomes" id="UP000663852"/>
    </source>
</evidence>
<keyword evidence="1" id="KW-1133">Transmembrane helix</keyword>
<feature type="transmembrane region" description="Helical" evidence="1">
    <location>
        <begin position="35"/>
        <end position="56"/>
    </location>
</feature>
<dbReference type="EMBL" id="CAJNOR010000258">
    <property type="protein sequence ID" value="CAF0858208.1"/>
    <property type="molecule type" value="Genomic_DNA"/>
</dbReference>
<evidence type="ECO:0000256" key="1">
    <source>
        <dbReference type="SAM" id="Phobius"/>
    </source>
</evidence>
<evidence type="ECO:0000313" key="2">
    <source>
        <dbReference type="EMBL" id="CAF0721425.1"/>
    </source>
</evidence>
<keyword evidence="4" id="KW-1185">Reference proteome</keyword>
<comment type="caution">
    <text evidence="2">The sequence shown here is derived from an EMBL/GenBank/DDBJ whole genome shotgun (WGS) entry which is preliminary data.</text>
</comment>
<dbReference type="Proteomes" id="UP000663852">
    <property type="component" value="Unassembled WGS sequence"/>
</dbReference>
<feature type="transmembrane region" description="Helical" evidence="1">
    <location>
        <begin position="62"/>
        <end position="83"/>
    </location>
</feature>
<evidence type="ECO:0000313" key="4">
    <source>
        <dbReference type="Proteomes" id="UP000663828"/>
    </source>
</evidence>
<name>A0A813MB56_ADIRI</name>
<dbReference type="Pfam" id="PF09772">
    <property type="entry name" value="Tmem26"/>
    <property type="match status" value="1"/>
</dbReference>
<accession>A0A813MB56</accession>
<dbReference type="AlphaFoldDB" id="A0A813MB56"/>
<keyword evidence="1" id="KW-0812">Transmembrane</keyword>
<gene>
    <name evidence="2" type="ORF">EDS130_LOCUS288</name>
    <name evidence="3" type="ORF">XAT740_LOCUS5844</name>
</gene>
<feature type="transmembrane region" description="Helical" evidence="1">
    <location>
        <begin position="307"/>
        <end position="326"/>
    </location>
</feature>
<feature type="transmembrane region" description="Helical" evidence="1">
    <location>
        <begin position="6"/>
        <end position="28"/>
    </location>
</feature>
<dbReference type="PANTHER" id="PTHR22168:SF3">
    <property type="entry name" value="TRANSMEMBRANE PROTEIN 26"/>
    <property type="match status" value="1"/>
</dbReference>
<reference evidence="2" key="1">
    <citation type="submission" date="2021-02" db="EMBL/GenBank/DDBJ databases">
        <authorList>
            <person name="Nowell W R."/>
        </authorList>
    </citation>
    <scope>NUCLEOTIDE SEQUENCE</scope>
</reference>
<dbReference type="OrthoDB" id="10005707at2759"/>
<sequence>MHGLTIVKSLLVRVLLITHGLVCAWRVVDTNDNQYCWVILVGLGFLLVETGVVVWLRNGREFRTVAFCIIFYLTCTAPSFWIIHANTANRKLYRLAENKLNSRSALPSHHHHQHRHHSSNETVFLHDSQNFQHVLPATTPLILSVRQIDCHDKAWYYTEEQQWLDVIQETALIVLSVSRLLISREHLTIEKSGIVLIVSLINSADLLSISHSLQYHDVIIERFWMYIGLVLLTIGLFQMAFIDTDGLVPISNTKSSTYRSRPFRRQITLIHDENLCPLFRSLFLHDGLLLLYRSFLAAKVRCSKPSIIFFMLKNVLMITFQCYRVYNIARVHERKRVFAAYEHLINTPMSSRNDRQLLEKYDRQRNIKQEQKLLHRTIRRSSSILHRRAVKTPRTLYNYTPQSISYPFARRRNDGGRARTAFALYGLPFRTPQFPRPTTISSSSSLLAKAFVH</sequence>
<dbReference type="PANTHER" id="PTHR22168">
    <property type="entry name" value="TMEM26 PROTEIN"/>
    <property type="match status" value="1"/>
</dbReference>
<dbReference type="EMBL" id="CAJNOJ010000001">
    <property type="protein sequence ID" value="CAF0721425.1"/>
    <property type="molecule type" value="Genomic_DNA"/>
</dbReference>
<dbReference type="Proteomes" id="UP000663828">
    <property type="component" value="Unassembled WGS sequence"/>
</dbReference>
<protein>
    <submittedName>
        <fullName evidence="2">Uncharacterized protein</fullName>
    </submittedName>
</protein>